<dbReference type="AlphaFoldDB" id="A0A2K9LL96"/>
<evidence type="ECO:0000313" key="2">
    <source>
        <dbReference type="EMBL" id="AUM12255.1"/>
    </source>
</evidence>
<keyword evidence="3" id="KW-1185">Reference proteome</keyword>
<dbReference type="EMBL" id="CP022684">
    <property type="protein sequence ID" value="AUM12255.1"/>
    <property type="molecule type" value="Genomic_DNA"/>
</dbReference>
<dbReference type="KEGG" id="kak:Kalk_07445"/>
<dbReference type="OrthoDB" id="7055793at2"/>
<evidence type="ECO:0000256" key="1">
    <source>
        <dbReference type="SAM" id="SignalP"/>
    </source>
</evidence>
<sequence>MNKPLLKSVVPVLFASVLLGCVATAAQWMATVAVNPDNLNEALLDGDGNVVHVSNQADGLHITRYDADGNVAVDALAGVAADDTNGAIDLPGQRLLVVGATLATSTVVDASAQQVLPIDSAMVPVGVAERPLAGAVAVLGQTVAAFGNASDQGWILVMDFAAGSSQLLEVSGAVSITSVSGHNQLMTEVATASGRQVVSFDTDLNELGRYDLTNSRESLIGESLGRPALYNSSNHNVRLTDVVGVTQWEYENAEFEYIKGQSVGPDGRVLLWGDNSRFNPLSSVAEDKAHFLLIDTDGQLLYHYLGGSAMARTLYTHVKQFENGVVQVSYQGWSGELSGFILGSNLATPFTVTRKVFHDYITLAGNKSRWMREPTRVETYSQCGSFCINLVLHEEGHCDNLDVFNIGTDSLISVSQVCGAVSEGGALLPNTVKVSLY</sequence>
<evidence type="ECO:0000313" key="3">
    <source>
        <dbReference type="Proteomes" id="UP000235116"/>
    </source>
</evidence>
<name>A0A2K9LL96_9GAMM</name>
<feature type="signal peptide" evidence="1">
    <location>
        <begin position="1"/>
        <end position="25"/>
    </location>
</feature>
<accession>A0A2K9LL96</accession>
<gene>
    <name evidence="2" type="ORF">Kalk_07445</name>
</gene>
<reference evidence="3" key="1">
    <citation type="submission" date="2017-08" db="EMBL/GenBank/DDBJ databases">
        <title>Direct submision.</title>
        <authorList>
            <person name="Kim S.-J."/>
            <person name="Rhee S.-K."/>
        </authorList>
    </citation>
    <scope>NUCLEOTIDE SEQUENCE [LARGE SCALE GENOMIC DNA]</scope>
    <source>
        <strain evidence="3">GI5</strain>
    </source>
</reference>
<feature type="chain" id="PRO_5014642666" evidence="1">
    <location>
        <begin position="26"/>
        <end position="437"/>
    </location>
</feature>
<dbReference type="SUPFAM" id="SSF101898">
    <property type="entry name" value="NHL repeat"/>
    <property type="match status" value="1"/>
</dbReference>
<dbReference type="PROSITE" id="PS51257">
    <property type="entry name" value="PROKAR_LIPOPROTEIN"/>
    <property type="match status" value="1"/>
</dbReference>
<proteinExistence type="predicted"/>
<dbReference type="Proteomes" id="UP000235116">
    <property type="component" value="Chromosome"/>
</dbReference>
<protein>
    <submittedName>
        <fullName evidence="2">Uncharacterized protein</fullName>
    </submittedName>
</protein>
<organism evidence="2 3">
    <name type="scientific">Ketobacter alkanivorans</name>
    <dbReference type="NCBI Taxonomy" id="1917421"/>
    <lineage>
        <taxon>Bacteria</taxon>
        <taxon>Pseudomonadati</taxon>
        <taxon>Pseudomonadota</taxon>
        <taxon>Gammaproteobacteria</taxon>
        <taxon>Pseudomonadales</taxon>
        <taxon>Ketobacteraceae</taxon>
        <taxon>Ketobacter</taxon>
    </lineage>
</organism>
<keyword evidence="1" id="KW-0732">Signal</keyword>
<dbReference type="RefSeq" id="WP_101893591.1">
    <property type="nucleotide sequence ID" value="NZ_CP022684.1"/>
</dbReference>